<protein>
    <submittedName>
        <fullName evidence="3 4">Integrase catalytic domain-containing protein</fullName>
    </submittedName>
</protein>
<dbReference type="Proteomes" id="UP000035681">
    <property type="component" value="Unplaced"/>
</dbReference>
<evidence type="ECO:0000313" key="4">
    <source>
        <dbReference type="WBParaSite" id="TCONS_00013376.p1"/>
    </source>
</evidence>
<reference evidence="3" key="1">
    <citation type="submission" date="2015-08" db="UniProtKB">
        <authorList>
            <consortium name="WormBaseParasite"/>
        </authorList>
    </citation>
    <scope>IDENTIFICATION</scope>
</reference>
<evidence type="ECO:0000313" key="3">
    <source>
        <dbReference type="WBParaSite" id="SSTP_0000841800.1"/>
    </source>
</evidence>
<dbReference type="GO" id="GO:0015074">
    <property type="term" value="P:DNA integration"/>
    <property type="evidence" value="ECO:0007669"/>
    <property type="project" value="InterPro"/>
</dbReference>
<organism evidence="3">
    <name type="scientific">Strongyloides stercoralis</name>
    <name type="common">Threadworm</name>
    <dbReference type="NCBI Taxonomy" id="6248"/>
    <lineage>
        <taxon>Eukaryota</taxon>
        <taxon>Metazoa</taxon>
        <taxon>Ecdysozoa</taxon>
        <taxon>Nematoda</taxon>
        <taxon>Chromadorea</taxon>
        <taxon>Rhabditida</taxon>
        <taxon>Tylenchina</taxon>
        <taxon>Panagrolaimomorpha</taxon>
        <taxon>Strongyloidoidea</taxon>
        <taxon>Strongyloididae</taxon>
        <taxon>Strongyloides</taxon>
    </lineage>
</organism>
<accession>A0A0K0EG10</accession>
<dbReference type="SUPFAM" id="SSF53098">
    <property type="entry name" value="Ribonuclease H-like"/>
    <property type="match status" value="1"/>
</dbReference>
<dbReference type="InterPro" id="IPR012337">
    <property type="entry name" value="RNaseH-like_sf"/>
</dbReference>
<dbReference type="WBParaSite" id="SSTP_0000841800.1">
    <property type="protein sequence ID" value="SSTP_0000841800.1"/>
    <property type="gene ID" value="SSTP_0000841800"/>
</dbReference>
<evidence type="ECO:0000313" key="2">
    <source>
        <dbReference type="Proteomes" id="UP000035681"/>
    </source>
</evidence>
<dbReference type="PANTHER" id="PTHR37984:SF5">
    <property type="entry name" value="PROTEIN NYNRIN-LIKE"/>
    <property type="match status" value="1"/>
</dbReference>
<keyword evidence="2" id="KW-1185">Reference proteome</keyword>
<sequence length="307" mass="35958">MKRKSIQLTEQDLYIIDIKYPLVLGKNALREFRYCVAPKPQKSEMTLNVGNKDELQLKQLISKHVPEVISKSKYDLEIPSFKRFDATPDLTSELLQQAKEFKKIQVIQPSYNFGLPKEIHSDNVRCFSAGVFKKWCDENYINLSHSIKYNHKTNVHVERSLYSLQQAIRKSSFEKNSNIWMKDLKKIVFNINNTAFIGRDYTLQMLTFNFQPRTKLDNKKNITLIQDCGSARELHKIIKEVQILPTKQIVFKNNFKKGKLSQQNHKGKILKENNSNSDHPTWEVMPDKKNGDQRAKQLVYLLKLIEK</sequence>
<dbReference type="GO" id="GO:0003676">
    <property type="term" value="F:nucleic acid binding"/>
    <property type="evidence" value="ECO:0007669"/>
    <property type="project" value="InterPro"/>
</dbReference>
<dbReference type="AlphaFoldDB" id="A0A0K0EG10"/>
<dbReference type="WBParaSite" id="TCONS_00013376.p1">
    <property type="protein sequence ID" value="TCONS_00013376.p1"/>
    <property type="gene ID" value="XLOC_009253"/>
</dbReference>
<dbReference type="PROSITE" id="PS50994">
    <property type="entry name" value="INTEGRASE"/>
    <property type="match status" value="1"/>
</dbReference>
<dbReference type="STRING" id="6248.A0A0K0EG10"/>
<proteinExistence type="predicted"/>
<dbReference type="PANTHER" id="PTHR37984">
    <property type="entry name" value="PROTEIN CBG26694"/>
    <property type="match status" value="1"/>
</dbReference>
<dbReference type="InterPro" id="IPR050951">
    <property type="entry name" value="Retrovirus_Pol_polyprotein"/>
</dbReference>
<name>A0A0K0EG10_STRER</name>
<dbReference type="InterPro" id="IPR001584">
    <property type="entry name" value="Integrase_cat-core"/>
</dbReference>
<dbReference type="InterPro" id="IPR036397">
    <property type="entry name" value="RNaseH_sf"/>
</dbReference>
<feature type="domain" description="Integrase catalytic" evidence="1">
    <location>
        <begin position="36"/>
        <end position="220"/>
    </location>
</feature>
<evidence type="ECO:0000259" key="1">
    <source>
        <dbReference type="PROSITE" id="PS50994"/>
    </source>
</evidence>
<dbReference type="Gene3D" id="3.30.420.10">
    <property type="entry name" value="Ribonuclease H-like superfamily/Ribonuclease H"/>
    <property type="match status" value="1"/>
</dbReference>